<dbReference type="Pfam" id="PF00059">
    <property type="entry name" value="Lectin_C"/>
    <property type="match status" value="1"/>
</dbReference>
<sequence>MNNTCVWMNNNQPDYHKSWSTDNCNVRKGYVCKRPEDNNRTGPWMWTNADGNGYWRTTTNCVAQKAFVCQIPMGKQVKPVTTPRPQFKCDGHWVLFNGNCYQFNDTKLTWLNARTTCQGMGADLVTINSANTQSFVQSNIMR</sequence>
<name>K1QBD6_MAGGI</name>
<dbReference type="EMBL" id="JH816102">
    <property type="protein sequence ID" value="EKC26115.1"/>
    <property type="molecule type" value="Genomic_DNA"/>
</dbReference>
<dbReference type="AlphaFoldDB" id="K1QBD6"/>
<dbReference type="InterPro" id="IPR001304">
    <property type="entry name" value="C-type_lectin-like"/>
</dbReference>
<dbReference type="InterPro" id="IPR016187">
    <property type="entry name" value="CTDL_fold"/>
</dbReference>
<dbReference type="InterPro" id="IPR016186">
    <property type="entry name" value="C-type_lectin-like/link_sf"/>
</dbReference>
<dbReference type="InParanoid" id="K1QBD6"/>
<dbReference type="InterPro" id="IPR050111">
    <property type="entry name" value="C-type_lectin/snaclec_domain"/>
</dbReference>
<proteinExistence type="predicted"/>
<dbReference type="HOGENOM" id="CLU_1817625_0_0_1"/>
<dbReference type="PANTHER" id="PTHR22803">
    <property type="entry name" value="MANNOSE, PHOSPHOLIPASE, LECTIN RECEPTOR RELATED"/>
    <property type="match status" value="1"/>
</dbReference>
<organism evidence="1">
    <name type="scientific">Magallana gigas</name>
    <name type="common">Pacific oyster</name>
    <name type="synonym">Crassostrea gigas</name>
    <dbReference type="NCBI Taxonomy" id="29159"/>
    <lineage>
        <taxon>Eukaryota</taxon>
        <taxon>Metazoa</taxon>
        <taxon>Spiralia</taxon>
        <taxon>Lophotrochozoa</taxon>
        <taxon>Mollusca</taxon>
        <taxon>Bivalvia</taxon>
        <taxon>Autobranchia</taxon>
        <taxon>Pteriomorphia</taxon>
        <taxon>Ostreida</taxon>
        <taxon>Ostreoidea</taxon>
        <taxon>Ostreidae</taxon>
        <taxon>Magallana</taxon>
    </lineage>
</organism>
<protein>
    <submittedName>
        <fullName evidence="1">Uncharacterized protein</fullName>
    </submittedName>
</protein>
<evidence type="ECO:0000313" key="1">
    <source>
        <dbReference type="EMBL" id="EKC26115.1"/>
    </source>
</evidence>
<dbReference type="Gene3D" id="3.10.100.10">
    <property type="entry name" value="Mannose-Binding Protein A, subunit A"/>
    <property type="match status" value="1"/>
</dbReference>
<reference evidence="1" key="1">
    <citation type="journal article" date="2012" name="Nature">
        <title>The oyster genome reveals stress adaptation and complexity of shell formation.</title>
        <authorList>
            <person name="Zhang G."/>
            <person name="Fang X."/>
            <person name="Guo X."/>
            <person name="Li L."/>
            <person name="Luo R."/>
            <person name="Xu F."/>
            <person name="Yang P."/>
            <person name="Zhang L."/>
            <person name="Wang X."/>
            <person name="Qi H."/>
            <person name="Xiong Z."/>
            <person name="Que H."/>
            <person name="Xie Y."/>
            <person name="Holland P.W."/>
            <person name="Paps J."/>
            <person name="Zhu Y."/>
            <person name="Wu F."/>
            <person name="Chen Y."/>
            <person name="Wang J."/>
            <person name="Peng C."/>
            <person name="Meng J."/>
            <person name="Yang L."/>
            <person name="Liu J."/>
            <person name="Wen B."/>
            <person name="Zhang N."/>
            <person name="Huang Z."/>
            <person name="Zhu Q."/>
            <person name="Feng Y."/>
            <person name="Mount A."/>
            <person name="Hedgecock D."/>
            <person name="Xu Z."/>
            <person name="Liu Y."/>
            <person name="Domazet-Loso T."/>
            <person name="Du Y."/>
            <person name="Sun X."/>
            <person name="Zhang S."/>
            <person name="Liu B."/>
            <person name="Cheng P."/>
            <person name="Jiang X."/>
            <person name="Li J."/>
            <person name="Fan D."/>
            <person name="Wang W."/>
            <person name="Fu W."/>
            <person name="Wang T."/>
            <person name="Wang B."/>
            <person name="Zhang J."/>
            <person name="Peng Z."/>
            <person name="Li Y."/>
            <person name="Li N."/>
            <person name="Wang J."/>
            <person name="Chen M."/>
            <person name="He Y."/>
            <person name="Tan F."/>
            <person name="Song X."/>
            <person name="Zheng Q."/>
            <person name="Huang R."/>
            <person name="Yang H."/>
            <person name="Du X."/>
            <person name="Chen L."/>
            <person name="Yang M."/>
            <person name="Gaffney P.M."/>
            <person name="Wang S."/>
            <person name="Luo L."/>
            <person name="She Z."/>
            <person name="Ming Y."/>
            <person name="Huang W."/>
            <person name="Zhang S."/>
            <person name="Huang B."/>
            <person name="Zhang Y."/>
            <person name="Qu T."/>
            <person name="Ni P."/>
            <person name="Miao G."/>
            <person name="Wang J."/>
            <person name="Wang Q."/>
            <person name="Steinberg C.E."/>
            <person name="Wang H."/>
            <person name="Li N."/>
            <person name="Qian L."/>
            <person name="Zhang G."/>
            <person name="Li Y."/>
            <person name="Yang H."/>
            <person name="Liu X."/>
            <person name="Wang J."/>
            <person name="Yin Y."/>
            <person name="Wang J."/>
        </authorList>
    </citation>
    <scope>NUCLEOTIDE SEQUENCE [LARGE SCALE GENOMIC DNA]</scope>
    <source>
        <strain evidence="1">05x7-T-G4-1.051#20</strain>
    </source>
</reference>
<gene>
    <name evidence="1" type="ORF">CGI_10010247</name>
</gene>
<accession>K1QBD6</accession>
<dbReference type="SUPFAM" id="SSF56436">
    <property type="entry name" value="C-type lectin-like"/>
    <property type="match status" value="2"/>
</dbReference>